<dbReference type="RefSeq" id="WP_026658317.1">
    <property type="nucleotide sequence ID" value="NC_022538.1"/>
</dbReference>
<dbReference type="OrthoDB" id="384929at2"/>
<dbReference type="EMBL" id="FO681347">
    <property type="protein sequence ID" value="CCV64230.1"/>
    <property type="molecule type" value="Genomic_DNA"/>
</dbReference>
<accession>U4KPN1</accession>
<dbReference type="AlphaFoldDB" id="U4KPN1"/>
<name>U4KPN1_ALTPJ</name>
<evidence type="ECO:0008006" key="3">
    <source>
        <dbReference type="Google" id="ProtNLM"/>
    </source>
</evidence>
<reference evidence="1 2" key="1">
    <citation type="journal article" date="2013" name="J. Mol. Microbiol. Biotechnol.">
        <title>Analysis of the Complete Genomes of Acholeplasma brassicae , A. palmae and A. laidlawii and Their Comparison to the Obligate Parasites from ' Candidatus Phytoplasma'.</title>
        <authorList>
            <person name="Kube M."/>
            <person name="Siewert C."/>
            <person name="Migdoll A.M."/>
            <person name="Duduk B."/>
            <person name="Holz S."/>
            <person name="Rabus R."/>
            <person name="Seemuller E."/>
            <person name="Mitrovic J."/>
            <person name="Muller I."/>
            <person name="Buttner C."/>
            <person name="Reinhardt R."/>
        </authorList>
    </citation>
    <scope>NUCLEOTIDE SEQUENCE [LARGE SCALE GENOMIC DNA]</scope>
    <source>
        <strain evidence="1 2">J233</strain>
    </source>
</reference>
<protein>
    <recommendedName>
        <fullName evidence="3">DUF177 domain-containing protein</fullName>
    </recommendedName>
</protein>
<sequence length="140" mass="16141">MKLDLQTLPDIYPFEEELNLSSYIKESHQILNLDHVFVKGTIEKRLDYCIVKINVKTDASLACALTLKEVITPLDFSETIIFGEHDDADYALEKTLDLDPIIFAYILSEKPYSVFHKDASHEEFEEKKVNSAFENLKDLL</sequence>
<dbReference type="Proteomes" id="UP000032740">
    <property type="component" value="Chromosome"/>
</dbReference>
<proteinExistence type="predicted"/>
<keyword evidence="2" id="KW-1185">Reference proteome</keyword>
<organism evidence="1 2">
    <name type="scientific">Alteracholeplasma palmae (strain ATCC 49389 / J233)</name>
    <name type="common">Acholeplasma palmae</name>
    <dbReference type="NCBI Taxonomy" id="1318466"/>
    <lineage>
        <taxon>Bacteria</taxon>
        <taxon>Bacillati</taxon>
        <taxon>Mycoplasmatota</taxon>
        <taxon>Mollicutes</taxon>
        <taxon>Acholeplasmatales</taxon>
        <taxon>Acholeplasmataceae</taxon>
        <taxon>Acholeplasma</taxon>
    </lineage>
</organism>
<evidence type="ECO:0000313" key="2">
    <source>
        <dbReference type="Proteomes" id="UP000032740"/>
    </source>
</evidence>
<gene>
    <name evidence="1" type="ORF">BN85406530</name>
</gene>
<dbReference type="STRING" id="1318466.BN85406530"/>
<dbReference type="KEGG" id="apal:BN85406530"/>
<dbReference type="HOGENOM" id="CLU_1792259_0_0_14"/>
<evidence type="ECO:0000313" key="1">
    <source>
        <dbReference type="EMBL" id="CCV64230.1"/>
    </source>
</evidence>